<dbReference type="Gene3D" id="1.10.418.60">
    <property type="entry name" value="Ncd80 complex, Nuf2 subunit"/>
    <property type="match status" value="1"/>
</dbReference>
<proteinExistence type="inferred from homology"/>
<keyword evidence="8 12" id="KW-0175">Coiled coil</keyword>
<evidence type="ECO:0000256" key="6">
    <source>
        <dbReference type="ARBA" id="ARBA00022776"/>
    </source>
</evidence>
<dbReference type="Pfam" id="PF18595">
    <property type="entry name" value="Nuf2_DHR10-like"/>
    <property type="match status" value="1"/>
</dbReference>
<keyword evidence="16" id="KW-1185">Reference proteome</keyword>
<evidence type="ECO:0000256" key="12">
    <source>
        <dbReference type="SAM" id="Coils"/>
    </source>
</evidence>
<evidence type="ECO:0000256" key="3">
    <source>
        <dbReference type="ARBA" id="ARBA00005498"/>
    </source>
</evidence>
<evidence type="ECO:0000313" key="16">
    <source>
        <dbReference type="Proteomes" id="UP001152320"/>
    </source>
</evidence>
<evidence type="ECO:0000256" key="5">
    <source>
        <dbReference type="ARBA" id="ARBA00022618"/>
    </source>
</evidence>
<evidence type="ECO:0000259" key="14">
    <source>
        <dbReference type="Pfam" id="PF18595"/>
    </source>
</evidence>
<feature type="coiled-coil region" evidence="12">
    <location>
        <begin position="360"/>
        <end position="433"/>
    </location>
</feature>
<keyword evidence="6" id="KW-0498">Mitosis</keyword>
<dbReference type="AlphaFoldDB" id="A0A9Q1C424"/>
<dbReference type="GO" id="GO:0051315">
    <property type="term" value="P:attachment of mitotic spindle microtubules to kinetochore"/>
    <property type="evidence" value="ECO:0007669"/>
    <property type="project" value="TreeGrafter"/>
</dbReference>
<evidence type="ECO:0000256" key="8">
    <source>
        <dbReference type="ARBA" id="ARBA00023054"/>
    </source>
</evidence>
<name>A0A9Q1C424_HOLLE</name>
<comment type="similarity">
    <text evidence="3">Belongs to the NUF2 family.</text>
</comment>
<protein>
    <submittedName>
        <fullName evidence="15">Kinetochore protein Nuf2</fullName>
    </submittedName>
</protein>
<keyword evidence="5" id="KW-0132">Cell division</keyword>
<evidence type="ECO:0000256" key="9">
    <source>
        <dbReference type="ARBA" id="ARBA00023242"/>
    </source>
</evidence>
<evidence type="ECO:0000256" key="2">
    <source>
        <dbReference type="ARBA" id="ARBA00004629"/>
    </source>
</evidence>
<dbReference type="PANTHER" id="PTHR21650:SF2">
    <property type="entry name" value="KINETOCHORE PROTEIN NUF2"/>
    <property type="match status" value="1"/>
</dbReference>
<feature type="domain" description="Kinetochore protein Nuf2 N-terminal" evidence="13">
    <location>
        <begin position="6"/>
        <end position="139"/>
    </location>
</feature>
<feature type="coiled-coil region" evidence="12">
    <location>
        <begin position="143"/>
        <end position="180"/>
    </location>
</feature>
<dbReference type="InterPro" id="IPR041112">
    <property type="entry name" value="Nuf2_DHR10-like"/>
</dbReference>
<feature type="coiled-coil region" evidence="12">
    <location>
        <begin position="259"/>
        <end position="334"/>
    </location>
</feature>
<evidence type="ECO:0000256" key="1">
    <source>
        <dbReference type="ARBA" id="ARBA00004123"/>
    </source>
</evidence>
<evidence type="ECO:0000313" key="15">
    <source>
        <dbReference type="EMBL" id="KAJ8038002.1"/>
    </source>
</evidence>
<dbReference type="PANTHER" id="PTHR21650">
    <property type="entry name" value="MEMBRALIN/KINETOCHORE PROTEIN NUF2"/>
    <property type="match status" value="1"/>
</dbReference>
<gene>
    <name evidence="15" type="ORF">HOLleu_18963</name>
</gene>
<reference evidence="15" key="1">
    <citation type="submission" date="2021-10" db="EMBL/GenBank/DDBJ databases">
        <title>Tropical sea cucumber genome reveals ecological adaptation and Cuvierian tubules defense mechanism.</title>
        <authorList>
            <person name="Chen T."/>
        </authorList>
    </citation>
    <scope>NUCLEOTIDE SEQUENCE</scope>
    <source>
        <strain evidence="15">Nanhai2018</strain>
        <tissue evidence="15">Muscle</tissue>
    </source>
</reference>
<dbReference type="Proteomes" id="UP001152320">
    <property type="component" value="Chromosome 8"/>
</dbReference>
<dbReference type="GO" id="GO:0045132">
    <property type="term" value="P:meiotic chromosome segregation"/>
    <property type="evidence" value="ECO:0007669"/>
    <property type="project" value="TreeGrafter"/>
</dbReference>
<dbReference type="GO" id="GO:0005634">
    <property type="term" value="C:nucleus"/>
    <property type="evidence" value="ECO:0007669"/>
    <property type="project" value="UniProtKB-SubCell"/>
</dbReference>
<keyword evidence="9" id="KW-0539">Nucleus</keyword>
<evidence type="ECO:0000256" key="10">
    <source>
        <dbReference type="ARBA" id="ARBA00023306"/>
    </source>
</evidence>
<keyword evidence="10" id="KW-0131">Cell cycle</keyword>
<keyword evidence="4" id="KW-0158">Chromosome</keyword>
<comment type="subcellular location">
    <subcellularLocation>
        <location evidence="2">Chromosome</location>
        <location evidence="2">Centromere</location>
        <location evidence="2">Kinetochore</location>
    </subcellularLocation>
    <subcellularLocation>
        <location evidence="1">Nucleus</location>
    </subcellularLocation>
</comment>
<dbReference type="GO" id="GO:0051383">
    <property type="term" value="P:kinetochore organization"/>
    <property type="evidence" value="ECO:0007669"/>
    <property type="project" value="TreeGrafter"/>
</dbReference>
<keyword evidence="7" id="KW-0995">Kinetochore</keyword>
<evidence type="ECO:0000256" key="4">
    <source>
        <dbReference type="ARBA" id="ARBA00022454"/>
    </source>
</evidence>
<organism evidence="15 16">
    <name type="scientific">Holothuria leucospilota</name>
    <name type="common">Black long sea cucumber</name>
    <name type="synonym">Mertensiothuria leucospilota</name>
    <dbReference type="NCBI Taxonomy" id="206669"/>
    <lineage>
        <taxon>Eukaryota</taxon>
        <taxon>Metazoa</taxon>
        <taxon>Echinodermata</taxon>
        <taxon>Eleutherozoa</taxon>
        <taxon>Echinozoa</taxon>
        <taxon>Holothuroidea</taxon>
        <taxon>Aspidochirotacea</taxon>
        <taxon>Aspidochirotida</taxon>
        <taxon>Holothuriidae</taxon>
        <taxon>Holothuria</taxon>
    </lineage>
</organism>
<dbReference type="GO" id="GO:0031262">
    <property type="term" value="C:Ndc80 complex"/>
    <property type="evidence" value="ECO:0007669"/>
    <property type="project" value="InterPro"/>
</dbReference>
<dbReference type="GO" id="GO:0007052">
    <property type="term" value="P:mitotic spindle organization"/>
    <property type="evidence" value="ECO:0007669"/>
    <property type="project" value="TreeGrafter"/>
</dbReference>
<dbReference type="GO" id="GO:0044877">
    <property type="term" value="F:protein-containing complex binding"/>
    <property type="evidence" value="ECO:0007669"/>
    <property type="project" value="TreeGrafter"/>
</dbReference>
<dbReference type="EMBL" id="JAIZAY010000008">
    <property type="protein sequence ID" value="KAJ8038002.1"/>
    <property type="molecule type" value="Genomic_DNA"/>
</dbReference>
<feature type="domain" description="Nuf2 DHR10-like" evidence="14">
    <location>
        <begin position="256"/>
        <end position="369"/>
    </location>
</feature>
<evidence type="ECO:0000259" key="13">
    <source>
        <dbReference type="Pfam" id="PF03800"/>
    </source>
</evidence>
<dbReference type="GO" id="GO:0051301">
    <property type="term" value="P:cell division"/>
    <property type="evidence" value="ECO:0007669"/>
    <property type="project" value="UniProtKB-KW"/>
</dbReference>
<dbReference type="Pfam" id="PF03800">
    <property type="entry name" value="Nuf2"/>
    <property type="match status" value="1"/>
</dbReference>
<dbReference type="InterPro" id="IPR038275">
    <property type="entry name" value="Nuf2_N_sf"/>
</dbReference>
<accession>A0A9Q1C424</accession>
<evidence type="ECO:0000256" key="11">
    <source>
        <dbReference type="ARBA" id="ARBA00023328"/>
    </source>
</evidence>
<dbReference type="InterPro" id="IPR005549">
    <property type="entry name" value="Kinetochore_Nuf2_N"/>
</dbReference>
<keyword evidence="11" id="KW-0137">Centromere</keyword>
<sequence length="448" mass="51591">MAECMSFPFLSSSDIVQGLQDYFPDEPFSEDDFKSPQPNRIHLAYSLLLECVTNADLNRVSQAQFAASQAITNPEYAENIIPTIQFALALQRVLVTCHVSDFKITDLQQPKPKRTRRFLSALINFARFRDCRLQEYAAIKDGIEKVKEEHSAKMKSINSLKERINQIRSARAEEEALLNQFEAGISEESQKLAANHRRKEEIQRKTSQIKTAISEKNARMEQLKVSCLNAREYVNKLHSQVVQSPERMKADISRMQSTLASMKEAKLEKGQRLRELQSQAEAAGSLIEASKQSIELVTSLNASLAKKKEAQSQVEQIQDKIQAQRGVLTDLTNREEHFCRLRESKQDKLSKLKLQHQHAVAAWQQTIQKEEGALQELKQKQEKNLEQVKCFQEPMMLFQKQLSEKERCHDEEMQNLKENYSNLLQAVDSYHNTLAMEWDAKKPQNILR</sequence>
<evidence type="ECO:0000256" key="7">
    <source>
        <dbReference type="ARBA" id="ARBA00022838"/>
    </source>
</evidence>
<comment type="caution">
    <text evidence="15">The sequence shown here is derived from an EMBL/GenBank/DDBJ whole genome shotgun (WGS) entry which is preliminary data.</text>
</comment>
<dbReference type="OrthoDB" id="8194677at2759"/>